<dbReference type="AlphaFoldDB" id="A0A7C9MGA2"/>
<evidence type="ECO:0000259" key="13">
    <source>
        <dbReference type="Pfam" id="PF01210"/>
    </source>
</evidence>
<keyword evidence="3 7" id="KW-0560">Oxidoreductase</keyword>
<keyword evidence="7" id="KW-0963">Cytoplasm</keyword>
<dbReference type="GO" id="GO:0005829">
    <property type="term" value="C:cytosol"/>
    <property type="evidence" value="ECO:0007669"/>
    <property type="project" value="TreeGrafter"/>
</dbReference>
<comment type="catalytic activity">
    <reaction evidence="7">
        <text>sn-glycerol 3-phosphate + NAD(+) = dihydroxyacetone phosphate + NADH + H(+)</text>
        <dbReference type="Rhea" id="RHEA:11092"/>
        <dbReference type="ChEBI" id="CHEBI:15378"/>
        <dbReference type="ChEBI" id="CHEBI:57540"/>
        <dbReference type="ChEBI" id="CHEBI:57597"/>
        <dbReference type="ChEBI" id="CHEBI:57642"/>
        <dbReference type="ChEBI" id="CHEBI:57945"/>
        <dbReference type="EC" id="1.1.1.94"/>
    </reaction>
</comment>
<dbReference type="EMBL" id="WUPT01000002">
    <property type="protein sequence ID" value="MXQ08216.1"/>
    <property type="molecule type" value="Genomic_DNA"/>
</dbReference>
<comment type="caution">
    <text evidence="7">Lacks conserved residue(s) required for the propagation of feature annotation.</text>
</comment>
<evidence type="ECO:0000256" key="6">
    <source>
        <dbReference type="ARBA" id="ARBA00023264"/>
    </source>
</evidence>
<evidence type="ECO:0000256" key="9">
    <source>
        <dbReference type="PIRSR" id="PIRSR000114-2"/>
    </source>
</evidence>
<comment type="caution">
    <text evidence="15">The sequence shown here is derived from an EMBL/GenBank/DDBJ whole genome shotgun (WGS) entry which is preliminary data.</text>
</comment>
<evidence type="ECO:0000313" key="16">
    <source>
        <dbReference type="Proteomes" id="UP000480350"/>
    </source>
</evidence>
<dbReference type="GO" id="GO:0047952">
    <property type="term" value="F:glycerol-3-phosphate dehydrogenase [NAD(P)+] activity"/>
    <property type="evidence" value="ECO:0007669"/>
    <property type="project" value="UniProtKB-UniRule"/>
</dbReference>
<dbReference type="InterPro" id="IPR008927">
    <property type="entry name" value="6-PGluconate_DH-like_C_sf"/>
</dbReference>
<comment type="subcellular location">
    <subcellularLocation>
        <location evidence="7">Cytoplasm</location>
    </subcellularLocation>
</comment>
<dbReference type="PANTHER" id="PTHR11728:SF1">
    <property type="entry name" value="GLYCEROL-3-PHOSPHATE DEHYDROGENASE [NAD(+)] 2, CHLOROPLASTIC"/>
    <property type="match status" value="1"/>
</dbReference>
<feature type="domain" description="Glycerol-3-phosphate dehydrogenase NAD-dependent N-terminal" evidence="13">
    <location>
        <begin position="4"/>
        <end position="150"/>
    </location>
</feature>
<feature type="binding site" evidence="7">
    <location>
        <position position="246"/>
    </location>
    <ligand>
        <name>NADPH</name>
        <dbReference type="ChEBI" id="CHEBI:57783"/>
    </ligand>
</feature>
<dbReference type="Gene3D" id="1.10.1040.10">
    <property type="entry name" value="N-(1-d-carboxylethyl)-l-norvaline Dehydrogenase, domain 2"/>
    <property type="match status" value="1"/>
</dbReference>
<accession>A0A7C9MGA2</accession>
<feature type="binding site" evidence="10">
    <location>
        <begin position="8"/>
        <end position="13"/>
    </location>
    <ligand>
        <name>NAD(+)</name>
        <dbReference type="ChEBI" id="CHEBI:57540"/>
    </ligand>
</feature>
<dbReference type="PROSITE" id="PS00957">
    <property type="entry name" value="NAD_G3PDH"/>
    <property type="match status" value="1"/>
</dbReference>
<dbReference type="GO" id="GO:0005975">
    <property type="term" value="P:carbohydrate metabolic process"/>
    <property type="evidence" value="ECO:0007669"/>
    <property type="project" value="InterPro"/>
</dbReference>
<keyword evidence="7" id="KW-0547">Nucleotide-binding</keyword>
<organism evidence="15 16">
    <name type="scientific">Kangsaoukella pontilimi</name>
    <dbReference type="NCBI Taxonomy" id="2691042"/>
    <lineage>
        <taxon>Bacteria</taxon>
        <taxon>Pseudomonadati</taxon>
        <taxon>Pseudomonadota</taxon>
        <taxon>Alphaproteobacteria</taxon>
        <taxon>Rhodobacterales</taxon>
        <taxon>Paracoccaceae</taxon>
        <taxon>Kangsaoukella</taxon>
    </lineage>
</organism>
<feature type="binding site" evidence="7">
    <location>
        <position position="133"/>
    </location>
    <ligand>
        <name>NADPH</name>
        <dbReference type="ChEBI" id="CHEBI:57783"/>
    </ligand>
</feature>
<comment type="catalytic activity">
    <reaction evidence="7 12">
        <text>sn-glycerol 3-phosphate + NADP(+) = dihydroxyacetone phosphate + NADPH + H(+)</text>
        <dbReference type="Rhea" id="RHEA:11096"/>
        <dbReference type="ChEBI" id="CHEBI:15378"/>
        <dbReference type="ChEBI" id="CHEBI:57597"/>
        <dbReference type="ChEBI" id="CHEBI:57642"/>
        <dbReference type="ChEBI" id="CHEBI:57783"/>
        <dbReference type="ChEBI" id="CHEBI:58349"/>
        <dbReference type="EC" id="1.1.1.94"/>
    </reaction>
</comment>
<feature type="binding site" evidence="7">
    <location>
        <position position="101"/>
    </location>
    <ligand>
        <name>NADPH</name>
        <dbReference type="ChEBI" id="CHEBI:57783"/>
    </ligand>
</feature>
<dbReference type="GO" id="GO:0046167">
    <property type="term" value="P:glycerol-3-phosphate biosynthetic process"/>
    <property type="evidence" value="ECO:0007669"/>
    <property type="project" value="UniProtKB-UniRule"/>
</dbReference>
<name>A0A7C9MGA2_9RHOB</name>
<feature type="binding site" evidence="7">
    <location>
        <position position="131"/>
    </location>
    <ligand>
        <name>sn-glycerol 3-phosphate</name>
        <dbReference type="ChEBI" id="CHEBI:57597"/>
    </ligand>
</feature>
<gene>
    <name evidence="7" type="primary">gpsA</name>
    <name evidence="15" type="ORF">GQ651_10215</name>
</gene>
<evidence type="ECO:0000256" key="10">
    <source>
        <dbReference type="PIRSR" id="PIRSR000114-3"/>
    </source>
</evidence>
<comment type="function">
    <text evidence="7">Catalyzes the reduction of the glycolytic intermediate dihydroxyacetone phosphate (DHAP) to sn-glycerol 3-phosphate (G3P), the key precursor for phospholipid synthesis.</text>
</comment>
<evidence type="ECO:0000256" key="2">
    <source>
        <dbReference type="ARBA" id="ARBA00022516"/>
    </source>
</evidence>
<feature type="binding site" evidence="9">
    <location>
        <begin position="246"/>
        <end position="247"/>
    </location>
    <ligand>
        <name>substrate</name>
    </ligand>
</feature>
<dbReference type="EC" id="1.1.1.94" evidence="7"/>
<evidence type="ECO:0000256" key="12">
    <source>
        <dbReference type="RuleBase" id="RU000439"/>
    </source>
</evidence>
<keyword evidence="4 7" id="KW-0443">Lipid metabolism</keyword>
<evidence type="ECO:0000256" key="5">
    <source>
        <dbReference type="ARBA" id="ARBA00023209"/>
    </source>
</evidence>
<dbReference type="GO" id="GO:0006650">
    <property type="term" value="P:glycerophospholipid metabolic process"/>
    <property type="evidence" value="ECO:0007669"/>
    <property type="project" value="UniProtKB-UniRule"/>
</dbReference>
<dbReference type="SUPFAM" id="SSF51735">
    <property type="entry name" value="NAD(P)-binding Rossmann-fold domains"/>
    <property type="match status" value="1"/>
</dbReference>
<dbReference type="NCBIfam" id="NF000940">
    <property type="entry name" value="PRK00094.1-2"/>
    <property type="match status" value="1"/>
</dbReference>
<dbReference type="Pfam" id="PF07479">
    <property type="entry name" value="NAD_Gly3P_dh_C"/>
    <property type="match status" value="1"/>
</dbReference>
<dbReference type="PRINTS" id="PR00077">
    <property type="entry name" value="GPDHDRGNASE"/>
</dbReference>
<dbReference type="Gene3D" id="3.40.50.720">
    <property type="entry name" value="NAD(P)-binding Rossmann-like Domain"/>
    <property type="match status" value="1"/>
</dbReference>
<keyword evidence="6 7" id="KW-1208">Phospholipid metabolism</keyword>
<feature type="binding site" evidence="7">
    <location>
        <position position="245"/>
    </location>
    <ligand>
        <name>sn-glycerol 3-phosphate</name>
        <dbReference type="ChEBI" id="CHEBI:57597"/>
    </ligand>
</feature>
<evidence type="ECO:0000259" key="14">
    <source>
        <dbReference type="Pfam" id="PF07479"/>
    </source>
</evidence>
<dbReference type="InterPro" id="IPR006168">
    <property type="entry name" value="G3P_DH_NAD-dep"/>
</dbReference>
<sequence length="317" mass="32149">MTRISVLGTGAFGTALAIALSRDGTPVTLWGRDGDDLAAMAESRKTGRALPDIELPDSLTLSAEIPDADIALIAVPAQAARGFLEGHASALTGQTLITCAKGIERSSGLGPVDVVRDVLPGARAGCLTGPSFATDIARGLPTALVLAMSDGAKPVQEVLNRPLLRIYRSDDTAGAQLGGASKNVIAIAAGIAIGAGLGDSARASVIARGFAEMVRYATARGALPETLQGLAGLGDLVLTCTSEKSRNFAAGLALGRGEGVPEGVTVEGLATAIALAEETAREDIDMPLAQTVALVAEGRLTIDRAIEALLARPPGKE</sequence>
<keyword evidence="7" id="KW-0521">NADP</keyword>
<feature type="domain" description="Glycerol-3-phosphate dehydrogenase NAD-dependent C-terminal" evidence="14">
    <location>
        <begin position="171"/>
        <end position="306"/>
    </location>
</feature>
<evidence type="ECO:0000256" key="4">
    <source>
        <dbReference type="ARBA" id="ARBA00023098"/>
    </source>
</evidence>
<comment type="pathway">
    <text evidence="7">Membrane lipid metabolism; glycerophospholipid metabolism.</text>
</comment>
<feature type="binding site" evidence="7">
    <location>
        <position position="182"/>
    </location>
    <ligand>
        <name>sn-glycerol 3-phosphate</name>
        <dbReference type="ChEBI" id="CHEBI:57597"/>
    </ligand>
</feature>
<feature type="binding site" evidence="7">
    <location>
        <position position="267"/>
    </location>
    <ligand>
        <name>NADPH</name>
        <dbReference type="ChEBI" id="CHEBI:57783"/>
    </ligand>
</feature>
<keyword evidence="2 7" id="KW-0444">Lipid biosynthesis</keyword>
<keyword evidence="5 7" id="KW-0594">Phospholipid biosynthesis</keyword>
<dbReference type="InterPro" id="IPR036291">
    <property type="entry name" value="NAD(P)-bd_dom_sf"/>
</dbReference>
<feature type="binding site" evidence="9">
    <location>
        <position position="101"/>
    </location>
    <ligand>
        <name>substrate</name>
    </ligand>
</feature>
<feature type="binding site" evidence="7">
    <location>
        <position position="246"/>
    </location>
    <ligand>
        <name>sn-glycerol 3-phosphate</name>
        <dbReference type="ChEBI" id="CHEBI:57597"/>
    </ligand>
</feature>
<reference evidence="15 16" key="2">
    <citation type="submission" date="2020-03" db="EMBL/GenBank/DDBJ databases">
        <title>Kangsaoukella pontilimi gen. nov., sp. nov., a new member of the family Rhodobacteraceae isolated from a tidal mudflat.</title>
        <authorList>
            <person name="Kim I.S."/>
        </authorList>
    </citation>
    <scope>NUCLEOTIDE SEQUENCE [LARGE SCALE GENOMIC DNA]</scope>
    <source>
        <strain evidence="15 16">GH1-50</strain>
    </source>
</reference>
<dbReference type="InterPro" id="IPR006109">
    <property type="entry name" value="G3P_DH_NAD-dep_C"/>
</dbReference>
<evidence type="ECO:0000256" key="11">
    <source>
        <dbReference type="RuleBase" id="RU000437"/>
    </source>
</evidence>
<feature type="binding site" evidence="7">
    <location>
        <position position="247"/>
    </location>
    <ligand>
        <name>sn-glycerol 3-phosphate</name>
        <dbReference type="ChEBI" id="CHEBI:57597"/>
    </ligand>
</feature>
<dbReference type="Proteomes" id="UP000480350">
    <property type="component" value="Unassembled WGS sequence"/>
</dbReference>
<dbReference type="SUPFAM" id="SSF48179">
    <property type="entry name" value="6-phosphogluconate dehydrogenase C-terminal domain-like"/>
    <property type="match status" value="1"/>
</dbReference>
<evidence type="ECO:0000256" key="7">
    <source>
        <dbReference type="HAMAP-Rule" id="MF_00394"/>
    </source>
</evidence>
<feature type="binding site" evidence="7">
    <location>
        <position position="235"/>
    </location>
    <ligand>
        <name>sn-glycerol 3-phosphate</name>
        <dbReference type="ChEBI" id="CHEBI:57597"/>
    </ligand>
</feature>
<feature type="active site" description="Proton acceptor" evidence="7 8">
    <location>
        <position position="182"/>
    </location>
</feature>
<evidence type="ECO:0000256" key="3">
    <source>
        <dbReference type="ARBA" id="ARBA00023002"/>
    </source>
</evidence>
<keyword evidence="16" id="KW-1185">Reference proteome</keyword>
<dbReference type="UniPathway" id="UPA00940"/>
<proteinExistence type="inferred from homology"/>
<feature type="binding site" evidence="7">
    <location>
        <position position="32"/>
    </location>
    <ligand>
        <name>NADPH</name>
        <dbReference type="ChEBI" id="CHEBI:57783"/>
    </ligand>
</feature>
<feature type="binding site" evidence="10">
    <location>
        <position position="133"/>
    </location>
    <ligand>
        <name>NAD(+)</name>
        <dbReference type="ChEBI" id="CHEBI:57540"/>
    </ligand>
</feature>
<keyword evidence="7 10" id="KW-0520">NAD</keyword>
<dbReference type="HAMAP" id="MF_00394">
    <property type="entry name" value="NAD_Glyc3P_dehydrog"/>
    <property type="match status" value="1"/>
</dbReference>
<dbReference type="PANTHER" id="PTHR11728">
    <property type="entry name" value="GLYCEROL-3-PHOSPHATE DEHYDROGENASE"/>
    <property type="match status" value="1"/>
</dbReference>
<evidence type="ECO:0000313" key="15">
    <source>
        <dbReference type="EMBL" id="MXQ08216.1"/>
    </source>
</evidence>
<dbReference type="GO" id="GO:0051287">
    <property type="term" value="F:NAD binding"/>
    <property type="evidence" value="ECO:0007669"/>
    <property type="project" value="InterPro"/>
</dbReference>
<feature type="binding site" evidence="7">
    <location>
        <position position="101"/>
    </location>
    <ligand>
        <name>sn-glycerol 3-phosphate</name>
        <dbReference type="ChEBI" id="CHEBI:57597"/>
    </ligand>
</feature>
<feature type="binding site" evidence="10">
    <location>
        <position position="246"/>
    </location>
    <ligand>
        <name>NAD(+)</name>
        <dbReference type="ChEBI" id="CHEBI:57540"/>
    </ligand>
</feature>
<dbReference type="PIRSF" id="PIRSF000114">
    <property type="entry name" value="Glycerol-3-P_dh"/>
    <property type="match status" value="1"/>
</dbReference>
<evidence type="ECO:0000256" key="8">
    <source>
        <dbReference type="PIRSR" id="PIRSR000114-1"/>
    </source>
</evidence>
<dbReference type="GO" id="GO:0046168">
    <property type="term" value="P:glycerol-3-phosphate catabolic process"/>
    <property type="evidence" value="ECO:0007669"/>
    <property type="project" value="InterPro"/>
</dbReference>
<dbReference type="InterPro" id="IPR011128">
    <property type="entry name" value="G3P_DH_NAD-dep_N"/>
</dbReference>
<comment type="similarity">
    <text evidence="1 7 11">Belongs to the NAD-dependent glycerol-3-phosphate dehydrogenase family.</text>
</comment>
<dbReference type="NCBIfam" id="NF000942">
    <property type="entry name" value="PRK00094.1-4"/>
    <property type="match status" value="1"/>
</dbReference>
<dbReference type="InterPro" id="IPR013328">
    <property type="entry name" value="6PGD_dom2"/>
</dbReference>
<reference evidence="15 16" key="1">
    <citation type="submission" date="2019-12" db="EMBL/GenBank/DDBJ databases">
        <authorList>
            <person name="Lee S.D."/>
        </authorList>
    </citation>
    <scope>NUCLEOTIDE SEQUENCE [LARGE SCALE GENOMIC DNA]</scope>
    <source>
        <strain evidence="15 16">GH1-50</strain>
    </source>
</reference>
<dbReference type="Pfam" id="PF01210">
    <property type="entry name" value="NAD_Gly3P_dh_N"/>
    <property type="match status" value="1"/>
</dbReference>
<protein>
    <recommendedName>
        <fullName evidence="7">Glycerol-3-phosphate dehydrogenase [NAD(P)+]</fullName>
        <ecNumber evidence="7">1.1.1.94</ecNumber>
    </recommendedName>
    <alternativeName>
        <fullName evidence="7">NAD(P)(+)-dependent glycerol-3-phosphate dehydrogenase</fullName>
    </alternativeName>
    <alternativeName>
        <fullName evidence="7">NAD(P)H-dependent dihydroxyacetone-phosphate reductase</fullName>
    </alternativeName>
</protein>
<feature type="binding site" evidence="7">
    <location>
        <position position="12"/>
    </location>
    <ligand>
        <name>NADPH</name>
        <dbReference type="ChEBI" id="CHEBI:57783"/>
    </ligand>
</feature>
<dbReference type="GO" id="GO:0008654">
    <property type="term" value="P:phospholipid biosynthetic process"/>
    <property type="evidence" value="ECO:0007669"/>
    <property type="project" value="UniProtKB-KW"/>
</dbReference>
<feature type="binding site" evidence="7">
    <location>
        <position position="129"/>
    </location>
    <ligand>
        <name>sn-glycerol 3-phosphate</name>
        <dbReference type="ChEBI" id="CHEBI:57597"/>
    </ligand>
</feature>
<evidence type="ECO:0000256" key="1">
    <source>
        <dbReference type="ARBA" id="ARBA00011009"/>
    </source>
</evidence>
<dbReference type="RefSeq" id="WP_160764157.1">
    <property type="nucleotide sequence ID" value="NZ_WUPT01000002.1"/>
</dbReference>